<evidence type="ECO:0000256" key="4">
    <source>
        <dbReference type="SAM" id="SignalP"/>
    </source>
</evidence>
<dbReference type="SMART" id="SM00369">
    <property type="entry name" value="LRR_TYP"/>
    <property type="match status" value="7"/>
</dbReference>
<evidence type="ECO:0000313" key="6">
    <source>
        <dbReference type="RefSeq" id="XP_018027486.1"/>
    </source>
</evidence>
<keyword evidence="4" id="KW-0732">Signal</keyword>
<gene>
    <name evidence="6" type="primary">LOC108682761</name>
</gene>
<dbReference type="InterPro" id="IPR001611">
    <property type="entry name" value="Leu-rich_rpt"/>
</dbReference>
<evidence type="ECO:0000256" key="2">
    <source>
        <dbReference type="ARBA" id="ARBA00022737"/>
    </source>
</evidence>
<dbReference type="OrthoDB" id="27267at2759"/>
<dbReference type="InterPro" id="IPR003591">
    <property type="entry name" value="Leu-rich_rpt_typical-subtyp"/>
</dbReference>
<dbReference type="Pfam" id="PF13855">
    <property type="entry name" value="LRR_8"/>
    <property type="match status" value="2"/>
</dbReference>
<dbReference type="PANTHER" id="PTHR24366:SF96">
    <property type="entry name" value="LEUCINE RICH REPEAT CONTAINING 53"/>
    <property type="match status" value="1"/>
</dbReference>
<dbReference type="RefSeq" id="XP_018027486.1">
    <property type="nucleotide sequence ID" value="XM_018171997.2"/>
</dbReference>
<dbReference type="Proteomes" id="UP000694843">
    <property type="component" value="Unplaced"/>
</dbReference>
<keyword evidence="1" id="KW-0433">Leucine-rich repeat</keyword>
<evidence type="ECO:0000313" key="5">
    <source>
        <dbReference type="Proteomes" id="UP000694843"/>
    </source>
</evidence>
<dbReference type="PROSITE" id="PS51450">
    <property type="entry name" value="LRR"/>
    <property type="match status" value="1"/>
</dbReference>
<keyword evidence="5" id="KW-1185">Reference proteome</keyword>
<feature type="compositionally biased region" description="Polar residues" evidence="3">
    <location>
        <begin position="449"/>
        <end position="473"/>
    </location>
</feature>
<organism evidence="5 6">
    <name type="scientific">Hyalella azteca</name>
    <name type="common">Amphipod</name>
    <dbReference type="NCBI Taxonomy" id="294128"/>
    <lineage>
        <taxon>Eukaryota</taxon>
        <taxon>Metazoa</taxon>
        <taxon>Ecdysozoa</taxon>
        <taxon>Arthropoda</taxon>
        <taxon>Crustacea</taxon>
        <taxon>Multicrustacea</taxon>
        <taxon>Malacostraca</taxon>
        <taxon>Eumalacostraca</taxon>
        <taxon>Peracarida</taxon>
        <taxon>Amphipoda</taxon>
        <taxon>Senticaudata</taxon>
        <taxon>Talitrida</taxon>
        <taxon>Talitroidea</taxon>
        <taxon>Hyalellidae</taxon>
        <taxon>Hyalella</taxon>
    </lineage>
</organism>
<keyword evidence="2" id="KW-0677">Repeat</keyword>
<evidence type="ECO:0000256" key="1">
    <source>
        <dbReference type="ARBA" id="ARBA00022614"/>
    </source>
</evidence>
<proteinExistence type="predicted"/>
<feature type="compositionally biased region" description="Polar residues" evidence="3">
    <location>
        <begin position="496"/>
        <end position="513"/>
    </location>
</feature>
<evidence type="ECO:0000256" key="3">
    <source>
        <dbReference type="SAM" id="MobiDB-lite"/>
    </source>
</evidence>
<sequence length="573" mass="64281">MSRGFNTSGGATMLFYALLICWICCSASASRLGSLVKREAEDESFYADEPPPTLPPDFNICDLKGSYPIYCYCNYITPNDATEGNCWIIDDMSSDENQHIWEGLSTQSGIQTLTLHLRSDGILHRIPSIAIQHLPNIKSFEVQYGTIEAILPFNFANSSTLEKISLARNSIARLESNAFANLPSLVTLNFGENHLADINRSVFVNLPKLTHLSMDRNKITGIEDRAFIELHSLVELKLFTNQIKAIVPATFKGLKNLEILDLHMNHLEVIGDHTFKALKSLQELDLRGNSIKYIAPDSFIGLTKLKNLNLQDNKLLSLGATVFTETTSIMKLDLRNNVLETLTQDTVQPILDNLNNPLMQFYADGNSFRCDDRLAWMFHLMNTTSSSLVRHGLSDIYCYLEGAPLPTRLTTVDTVTYDHVTTPLGIGPKIQLFRLKITELPDHTRIQLLSTSDPDCDQTDNIIDTASPTDSYQGNRSRSGTRRRNNRGRARKPISPSESSPVNEPQSDTSMTIEESDFEDMDKQPMTRRKVADSALAEPVHDARPSMGSRSLRDWTNVSFCLLSLLAFNRILR</sequence>
<dbReference type="FunFam" id="3.80.10.10:FF:001360">
    <property type="entry name" value="Uncharacterized protein"/>
    <property type="match status" value="1"/>
</dbReference>
<feature type="chain" id="PRO_5034546022" evidence="4">
    <location>
        <begin position="30"/>
        <end position="573"/>
    </location>
</feature>
<dbReference type="SUPFAM" id="SSF52058">
    <property type="entry name" value="L domain-like"/>
    <property type="match status" value="1"/>
</dbReference>
<dbReference type="OMA" id="LICWICC"/>
<dbReference type="AlphaFoldDB" id="A0A8B7PPV9"/>
<feature type="signal peptide" evidence="4">
    <location>
        <begin position="1"/>
        <end position="29"/>
    </location>
</feature>
<dbReference type="PANTHER" id="PTHR24366">
    <property type="entry name" value="IG(IMMUNOGLOBULIN) AND LRR(LEUCINE RICH REPEAT) DOMAINS"/>
    <property type="match status" value="1"/>
</dbReference>
<name>A0A8B7PPV9_HYAAZ</name>
<protein>
    <submittedName>
        <fullName evidence="6">Connectin</fullName>
    </submittedName>
</protein>
<reference evidence="6" key="1">
    <citation type="submission" date="2025-08" db="UniProtKB">
        <authorList>
            <consortium name="RefSeq"/>
        </authorList>
    </citation>
    <scope>IDENTIFICATION</scope>
    <source>
        <tissue evidence="6">Whole organism</tissue>
    </source>
</reference>
<dbReference type="KEGG" id="hazt:108682761"/>
<dbReference type="InterPro" id="IPR032675">
    <property type="entry name" value="LRR_dom_sf"/>
</dbReference>
<feature type="compositionally biased region" description="Basic residues" evidence="3">
    <location>
        <begin position="479"/>
        <end position="492"/>
    </location>
</feature>
<accession>A0A8B7PPV9</accession>
<dbReference type="GeneID" id="108682761"/>
<feature type="region of interest" description="Disordered" evidence="3">
    <location>
        <begin position="449"/>
        <end position="550"/>
    </location>
</feature>
<dbReference type="Gene3D" id="3.80.10.10">
    <property type="entry name" value="Ribonuclease Inhibitor"/>
    <property type="match status" value="2"/>
</dbReference>